<dbReference type="RefSeq" id="WP_016525766.1">
    <property type="nucleotide sequence ID" value="NZ_KE332518.1"/>
</dbReference>
<organism evidence="2 3">
    <name type="scientific">Treponema maltophilum ATCC 51939</name>
    <dbReference type="NCBI Taxonomy" id="1125699"/>
    <lineage>
        <taxon>Bacteria</taxon>
        <taxon>Pseudomonadati</taxon>
        <taxon>Spirochaetota</taxon>
        <taxon>Spirochaetia</taxon>
        <taxon>Spirochaetales</taxon>
        <taxon>Treponemataceae</taxon>
        <taxon>Treponema</taxon>
    </lineage>
</organism>
<feature type="chain" id="PRO_5004511137" description="Transglutaminase-like domain-containing protein" evidence="1">
    <location>
        <begin position="28"/>
        <end position="393"/>
    </location>
</feature>
<sequence length="393" mass="44668">MNYNRAKQRAFFFICTLFLAAGVCRLAAEQMYSPTWGYVLDIPEGFRLGYKEGADSYQFEHELFPLTLIVRSWPQTISAGEKMKEVLAKLNASGQTQEFVWHSRNCALSFFSMNLQNRTNRGRAVIVPADEDKGLTLVLAYTPEQQFEQFQTLIVSALNSFSPQSNNRNISGILTDYGYPKTGSFQTNVKIGKTEIPVELDKSDSEAHNALIDIEYDVLIRFADTPLWKEAWQRYYRMIYRDAYRRLEKTSFSVYNALETELKTELKAGEDFDKKLAQTLLSWVQLFPYERERNASDFTGLIDTLTGSGSDCDSRSLLLAVLMAHMNYKTMLFISPQYSHALFGIDIESSGAHLEQDGTKYLLGETTARVDIGLVAREMSDLTKWFGIAGLGK</sequence>
<dbReference type="AlphaFoldDB" id="S3K103"/>
<protein>
    <recommendedName>
        <fullName evidence="4">Transglutaminase-like domain-containing protein</fullName>
    </recommendedName>
</protein>
<comment type="caution">
    <text evidence="2">The sequence shown here is derived from an EMBL/GenBank/DDBJ whole genome shotgun (WGS) entry which is preliminary data.</text>
</comment>
<dbReference type="eggNOG" id="ENOG5031DN4">
    <property type="taxonomic scope" value="Bacteria"/>
</dbReference>
<evidence type="ECO:0000256" key="1">
    <source>
        <dbReference type="SAM" id="SignalP"/>
    </source>
</evidence>
<evidence type="ECO:0000313" key="2">
    <source>
        <dbReference type="EMBL" id="EPF31155.1"/>
    </source>
</evidence>
<dbReference type="OrthoDB" id="362001at2"/>
<keyword evidence="1" id="KW-0732">Signal</keyword>
<accession>S3K103</accession>
<proteinExistence type="predicted"/>
<dbReference type="Proteomes" id="UP000014541">
    <property type="component" value="Unassembled WGS sequence"/>
</dbReference>
<gene>
    <name evidence="2" type="ORF">HMPREF9194_01496</name>
</gene>
<name>S3K103_TREMA</name>
<reference evidence="2 3" key="1">
    <citation type="submission" date="2013-04" db="EMBL/GenBank/DDBJ databases">
        <title>The Genome Sequence of Treponema maltophilum ATCC 51939.</title>
        <authorList>
            <consortium name="The Broad Institute Genomics Platform"/>
            <person name="Earl A."/>
            <person name="Ward D."/>
            <person name="Feldgarden M."/>
            <person name="Gevers D."/>
            <person name="Leonetti C."/>
            <person name="Blanton J.M."/>
            <person name="Dewhirst F.E."/>
            <person name="Izard J."/>
            <person name="Walker B."/>
            <person name="Young S."/>
            <person name="Zeng Q."/>
            <person name="Gargeya S."/>
            <person name="Fitzgerald M."/>
            <person name="Haas B."/>
            <person name="Abouelleil A."/>
            <person name="Allen A.W."/>
            <person name="Alvarado L."/>
            <person name="Arachchi H.M."/>
            <person name="Berlin A.M."/>
            <person name="Chapman S.B."/>
            <person name="Gainer-Dewar J."/>
            <person name="Goldberg J."/>
            <person name="Griggs A."/>
            <person name="Gujja S."/>
            <person name="Hansen M."/>
            <person name="Howarth C."/>
            <person name="Imamovic A."/>
            <person name="Ireland A."/>
            <person name="Larimer J."/>
            <person name="McCowan C."/>
            <person name="Murphy C."/>
            <person name="Pearson M."/>
            <person name="Poon T.W."/>
            <person name="Priest M."/>
            <person name="Roberts A."/>
            <person name="Saif S."/>
            <person name="Shea T."/>
            <person name="Sisk P."/>
            <person name="Sykes S."/>
            <person name="Wortman J."/>
            <person name="Nusbaum C."/>
            <person name="Birren B."/>
        </authorList>
    </citation>
    <scope>NUCLEOTIDE SEQUENCE [LARGE SCALE GENOMIC DNA]</scope>
    <source>
        <strain evidence="2 3">ATCC 51939</strain>
    </source>
</reference>
<dbReference type="PATRIC" id="fig|1125699.3.peg.1509"/>
<keyword evidence="3" id="KW-1185">Reference proteome</keyword>
<dbReference type="EMBL" id="ATFF01000006">
    <property type="protein sequence ID" value="EPF31155.1"/>
    <property type="molecule type" value="Genomic_DNA"/>
</dbReference>
<evidence type="ECO:0000313" key="3">
    <source>
        <dbReference type="Proteomes" id="UP000014541"/>
    </source>
</evidence>
<evidence type="ECO:0008006" key="4">
    <source>
        <dbReference type="Google" id="ProtNLM"/>
    </source>
</evidence>
<dbReference type="STRING" id="1125699.HMPREF9194_01496"/>
<dbReference type="HOGENOM" id="CLU_653650_0_0_12"/>
<feature type="signal peptide" evidence="1">
    <location>
        <begin position="1"/>
        <end position="27"/>
    </location>
</feature>